<dbReference type="EMBL" id="JBBNAF010000011">
    <property type="protein sequence ID" value="KAK9099259.1"/>
    <property type="molecule type" value="Genomic_DNA"/>
</dbReference>
<gene>
    <name evidence="1" type="ORF">Syun_026304</name>
</gene>
<comment type="caution">
    <text evidence="1">The sequence shown here is derived from an EMBL/GenBank/DDBJ whole genome shotgun (WGS) entry which is preliminary data.</text>
</comment>
<dbReference type="Proteomes" id="UP001420932">
    <property type="component" value="Unassembled WGS sequence"/>
</dbReference>
<protein>
    <submittedName>
        <fullName evidence="1">Uncharacterized protein</fullName>
    </submittedName>
</protein>
<reference evidence="1 2" key="1">
    <citation type="submission" date="2024-01" db="EMBL/GenBank/DDBJ databases">
        <title>Genome assemblies of Stephania.</title>
        <authorList>
            <person name="Yang L."/>
        </authorList>
    </citation>
    <scope>NUCLEOTIDE SEQUENCE [LARGE SCALE GENOMIC DNA]</scope>
    <source>
        <strain evidence="1">YNDBR</strain>
        <tissue evidence="1">Leaf</tissue>
    </source>
</reference>
<name>A0AAP0ETQ6_9MAGN</name>
<dbReference type="AlphaFoldDB" id="A0AAP0ETQ6"/>
<keyword evidence="2" id="KW-1185">Reference proteome</keyword>
<sequence length="57" mass="6584">MYTRPNISFIVNKLKKFVKAPGDVHWLAYKRVLRFLESSLSWLGVSSCSFLVSSGRY</sequence>
<organism evidence="1 2">
    <name type="scientific">Stephania yunnanensis</name>
    <dbReference type="NCBI Taxonomy" id="152371"/>
    <lineage>
        <taxon>Eukaryota</taxon>
        <taxon>Viridiplantae</taxon>
        <taxon>Streptophyta</taxon>
        <taxon>Embryophyta</taxon>
        <taxon>Tracheophyta</taxon>
        <taxon>Spermatophyta</taxon>
        <taxon>Magnoliopsida</taxon>
        <taxon>Ranunculales</taxon>
        <taxon>Menispermaceae</taxon>
        <taxon>Menispermoideae</taxon>
        <taxon>Cissampelideae</taxon>
        <taxon>Stephania</taxon>
    </lineage>
</organism>
<evidence type="ECO:0000313" key="1">
    <source>
        <dbReference type="EMBL" id="KAK9099259.1"/>
    </source>
</evidence>
<proteinExistence type="predicted"/>
<accession>A0AAP0ETQ6</accession>
<evidence type="ECO:0000313" key="2">
    <source>
        <dbReference type="Proteomes" id="UP001420932"/>
    </source>
</evidence>